<feature type="transmembrane region" description="Helical" evidence="2">
    <location>
        <begin position="246"/>
        <end position="267"/>
    </location>
</feature>
<evidence type="ECO:0000313" key="3">
    <source>
        <dbReference type="Proteomes" id="UP000887575"/>
    </source>
</evidence>
<feature type="transmembrane region" description="Helical" evidence="2">
    <location>
        <begin position="130"/>
        <end position="152"/>
    </location>
</feature>
<sequence>MRSLSREDEMAERCVPAPTSSTRSWDHASTSDVPSRADNVRRSLKELRRDMGRSFGTLVHRPQGLERIQETDGHENGLHDKDVTSRPIESERPSIFERLQRTIDELPSLPNMSGEGSVIERIDTSLNAHYYTIAYCVVITAYVLGFAEYVYLRLVSILIPEKMKFYKTCQERANETVGKDGFHYGVSLGAFIVIALFQLICFFGLTISEKWTRTSHFGPASASSLRREQLASQIRCVISKIMYRTFLCYGLCSGIICMIIFNVVGIQDSIGDTISQICIYTFDALIIIYFLAFPLCTIIYHPHVYCFKSRPAAESVDPADLSISRGEAPLVHNSTSTRLATLAEVPEPSYSASPIPSSIPPLMLPTSIDREPRPGSSRSSDTMSAREPPYINRETPFKRGIRTTTTV</sequence>
<feature type="compositionally biased region" description="Basic and acidic residues" evidence="1">
    <location>
        <begin position="63"/>
        <end position="90"/>
    </location>
</feature>
<accession>A0AAF3F4V7</accession>
<evidence type="ECO:0000256" key="2">
    <source>
        <dbReference type="SAM" id="Phobius"/>
    </source>
</evidence>
<evidence type="ECO:0000313" key="4">
    <source>
        <dbReference type="WBParaSite" id="MBELARI_LOCUS21634"/>
    </source>
</evidence>
<keyword evidence="2" id="KW-1133">Transmembrane helix</keyword>
<feature type="region of interest" description="Disordered" evidence="1">
    <location>
        <begin position="62"/>
        <end position="90"/>
    </location>
</feature>
<organism evidence="3 4">
    <name type="scientific">Mesorhabditis belari</name>
    <dbReference type="NCBI Taxonomy" id="2138241"/>
    <lineage>
        <taxon>Eukaryota</taxon>
        <taxon>Metazoa</taxon>
        <taxon>Ecdysozoa</taxon>
        <taxon>Nematoda</taxon>
        <taxon>Chromadorea</taxon>
        <taxon>Rhabditida</taxon>
        <taxon>Rhabditina</taxon>
        <taxon>Rhabditomorpha</taxon>
        <taxon>Rhabditoidea</taxon>
        <taxon>Rhabditidae</taxon>
        <taxon>Mesorhabditinae</taxon>
        <taxon>Mesorhabditis</taxon>
    </lineage>
</organism>
<protein>
    <submittedName>
        <fullName evidence="4">Gustatory receptor</fullName>
    </submittedName>
</protein>
<name>A0AAF3F4V7_9BILA</name>
<feature type="region of interest" description="Disordered" evidence="1">
    <location>
        <begin position="1"/>
        <end position="41"/>
    </location>
</feature>
<proteinExistence type="predicted"/>
<keyword evidence="2" id="KW-0812">Transmembrane</keyword>
<feature type="transmembrane region" description="Helical" evidence="2">
    <location>
        <begin position="279"/>
        <end position="300"/>
    </location>
</feature>
<reference evidence="4" key="1">
    <citation type="submission" date="2024-02" db="UniProtKB">
        <authorList>
            <consortium name="WormBaseParasite"/>
        </authorList>
    </citation>
    <scope>IDENTIFICATION</scope>
</reference>
<feature type="compositionally biased region" description="Basic and acidic residues" evidence="1">
    <location>
        <begin position="1"/>
        <end position="12"/>
    </location>
</feature>
<keyword evidence="2" id="KW-0472">Membrane</keyword>
<keyword evidence="3" id="KW-1185">Reference proteome</keyword>
<feature type="transmembrane region" description="Helical" evidence="2">
    <location>
        <begin position="182"/>
        <end position="205"/>
    </location>
</feature>
<evidence type="ECO:0000256" key="1">
    <source>
        <dbReference type="SAM" id="MobiDB-lite"/>
    </source>
</evidence>
<feature type="region of interest" description="Disordered" evidence="1">
    <location>
        <begin position="349"/>
        <end position="407"/>
    </location>
</feature>
<dbReference type="WBParaSite" id="MBELARI_LOCUS21634">
    <property type="protein sequence ID" value="MBELARI_LOCUS21634"/>
    <property type="gene ID" value="MBELARI_LOCUS21634"/>
</dbReference>
<dbReference type="Proteomes" id="UP000887575">
    <property type="component" value="Unassembled WGS sequence"/>
</dbReference>
<feature type="compositionally biased region" description="Polar residues" evidence="1">
    <location>
        <begin position="18"/>
        <end position="33"/>
    </location>
</feature>
<dbReference type="AlphaFoldDB" id="A0AAF3F4V7"/>